<dbReference type="PROSITE" id="PS51292">
    <property type="entry name" value="ZF_RING_CH"/>
    <property type="match status" value="1"/>
</dbReference>
<dbReference type="FunCoup" id="A0A7I4EJ52">
    <property type="interactions" value="1338"/>
</dbReference>
<evidence type="ECO:0000256" key="4">
    <source>
        <dbReference type="SAM" id="MobiDB-lite"/>
    </source>
</evidence>
<protein>
    <recommendedName>
        <fullName evidence="5">RING-CH-type domain-containing protein</fullName>
    </recommendedName>
</protein>
<evidence type="ECO:0000256" key="2">
    <source>
        <dbReference type="ARBA" id="ARBA00022771"/>
    </source>
</evidence>
<sequence>MTHPTQLLPLQASGRASFRGDQAIVDALEPAFINTPPAQIEARAPLNSERNHNGEFVVVTLEEHPTPRVGGTGGEGSDLKNVNSKYGSAGDDVELGSKTGNKHLSNASKDDAADGETVCRVCHLGFSSGNCESIVLGCACKQDLALCHRNCAEEWFKIRGNTVCEICGETAKNVHIPDHVESTSARLEADGTSVHTHRVFVRSTAMSRLRYGLKRWLVHVGESAYQELTARIHDCGIHGSLVLSHRPFLNSLDLMILVFKACADISW</sequence>
<dbReference type="InterPro" id="IPR011016">
    <property type="entry name" value="Znf_RING-CH"/>
</dbReference>
<dbReference type="Gene3D" id="3.30.40.10">
    <property type="entry name" value="Zinc/RING finger domain, C3HC4 (zinc finger)"/>
    <property type="match status" value="1"/>
</dbReference>
<keyword evidence="2" id="KW-0863">Zinc-finger</keyword>
<evidence type="ECO:0000313" key="6">
    <source>
        <dbReference type="EnsemblPlants" id="Pp3c8_14550V3.7"/>
    </source>
</evidence>
<evidence type="ECO:0000259" key="5">
    <source>
        <dbReference type="PROSITE" id="PS51292"/>
    </source>
</evidence>
<gene>
    <name evidence="6" type="primary">LOC112285881</name>
</gene>
<dbReference type="Pfam" id="PF12906">
    <property type="entry name" value="RINGv"/>
    <property type="match status" value="1"/>
</dbReference>
<dbReference type="SUPFAM" id="SSF57850">
    <property type="entry name" value="RING/U-box"/>
    <property type="match status" value="1"/>
</dbReference>
<reference evidence="6 7" key="2">
    <citation type="journal article" date="2018" name="Plant J.">
        <title>The Physcomitrella patens chromosome-scale assembly reveals moss genome structure and evolution.</title>
        <authorList>
            <person name="Lang D."/>
            <person name="Ullrich K.K."/>
            <person name="Murat F."/>
            <person name="Fuchs J."/>
            <person name="Jenkins J."/>
            <person name="Haas F.B."/>
            <person name="Piednoel M."/>
            <person name="Gundlach H."/>
            <person name="Van Bel M."/>
            <person name="Meyberg R."/>
            <person name="Vives C."/>
            <person name="Morata J."/>
            <person name="Symeonidi A."/>
            <person name="Hiss M."/>
            <person name="Muchero W."/>
            <person name="Kamisugi Y."/>
            <person name="Saleh O."/>
            <person name="Blanc G."/>
            <person name="Decker E.L."/>
            <person name="van Gessel N."/>
            <person name="Grimwood J."/>
            <person name="Hayes R.D."/>
            <person name="Graham S.W."/>
            <person name="Gunter L.E."/>
            <person name="McDaniel S.F."/>
            <person name="Hoernstein S.N.W."/>
            <person name="Larsson A."/>
            <person name="Li F.W."/>
            <person name="Perroud P.F."/>
            <person name="Phillips J."/>
            <person name="Ranjan P."/>
            <person name="Rokshar D.S."/>
            <person name="Rothfels C.J."/>
            <person name="Schneider L."/>
            <person name="Shu S."/>
            <person name="Stevenson D.W."/>
            <person name="Thummler F."/>
            <person name="Tillich M."/>
            <person name="Villarreal Aguilar J.C."/>
            <person name="Widiez T."/>
            <person name="Wong G.K."/>
            <person name="Wymore A."/>
            <person name="Zhang Y."/>
            <person name="Zimmer A.D."/>
            <person name="Quatrano R.S."/>
            <person name="Mayer K.F.X."/>
            <person name="Goodstein D."/>
            <person name="Casacuberta J.M."/>
            <person name="Vandepoele K."/>
            <person name="Reski R."/>
            <person name="Cuming A.C."/>
            <person name="Tuskan G.A."/>
            <person name="Maumus F."/>
            <person name="Salse J."/>
            <person name="Schmutz J."/>
            <person name="Rensing S.A."/>
        </authorList>
    </citation>
    <scope>NUCLEOTIDE SEQUENCE [LARGE SCALE GENOMIC DNA]</scope>
    <source>
        <strain evidence="6 7">cv. Gransden 2004</strain>
    </source>
</reference>
<dbReference type="InParanoid" id="A0A7I4EJ52"/>
<dbReference type="PANTHER" id="PTHR46214:SF8">
    <property type="entry name" value="RING_FYVE_PHD ZINC FINGER SUPERFAMILY PROTEIN"/>
    <property type="match status" value="1"/>
</dbReference>
<reference evidence="6" key="3">
    <citation type="submission" date="2020-12" db="UniProtKB">
        <authorList>
            <consortium name="EnsemblPlants"/>
        </authorList>
    </citation>
    <scope>IDENTIFICATION</scope>
</reference>
<dbReference type="Gramene" id="Pp3c8_14550V3.7">
    <property type="protein sequence ID" value="Pp3c8_14550V3.7"/>
    <property type="gene ID" value="Pp3c8_14550"/>
</dbReference>
<dbReference type="GeneID" id="112285881"/>
<dbReference type="EMBL" id="ABEU02000008">
    <property type="status" value="NOT_ANNOTATED_CDS"/>
    <property type="molecule type" value="Genomic_DNA"/>
</dbReference>
<dbReference type="EnsemblPlants" id="Pp3c8_14550V3.7">
    <property type="protein sequence ID" value="Pp3c8_14550V3.7"/>
    <property type="gene ID" value="Pp3c8_14550"/>
</dbReference>
<feature type="domain" description="RING-CH-type" evidence="5">
    <location>
        <begin position="111"/>
        <end position="174"/>
    </location>
</feature>
<keyword evidence="7" id="KW-1185">Reference proteome</keyword>
<dbReference type="InterPro" id="IPR013083">
    <property type="entry name" value="Znf_RING/FYVE/PHD"/>
</dbReference>
<evidence type="ECO:0000256" key="1">
    <source>
        <dbReference type="ARBA" id="ARBA00022723"/>
    </source>
</evidence>
<accession>A0A7I4EJ52</accession>
<feature type="region of interest" description="Disordered" evidence="4">
    <location>
        <begin position="62"/>
        <end position="110"/>
    </location>
</feature>
<organism evidence="6 7">
    <name type="scientific">Physcomitrium patens</name>
    <name type="common">Spreading-leaved earth moss</name>
    <name type="synonym">Physcomitrella patens</name>
    <dbReference type="NCBI Taxonomy" id="3218"/>
    <lineage>
        <taxon>Eukaryota</taxon>
        <taxon>Viridiplantae</taxon>
        <taxon>Streptophyta</taxon>
        <taxon>Embryophyta</taxon>
        <taxon>Bryophyta</taxon>
        <taxon>Bryophytina</taxon>
        <taxon>Bryopsida</taxon>
        <taxon>Funariidae</taxon>
        <taxon>Funariales</taxon>
        <taxon>Funariaceae</taxon>
        <taxon>Physcomitrium</taxon>
    </lineage>
</organism>
<keyword evidence="3" id="KW-0862">Zinc</keyword>
<evidence type="ECO:0000313" key="7">
    <source>
        <dbReference type="Proteomes" id="UP000006727"/>
    </source>
</evidence>
<dbReference type="RefSeq" id="XP_073392062.1">
    <property type="nucleotide sequence ID" value="XM_073535961.1"/>
</dbReference>
<evidence type="ECO:0000256" key="3">
    <source>
        <dbReference type="ARBA" id="ARBA00022833"/>
    </source>
</evidence>
<proteinExistence type="predicted"/>
<dbReference type="SMART" id="SM00744">
    <property type="entry name" value="RINGv"/>
    <property type="match status" value="1"/>
</dbReference>
<keyword evidence="1" id="KW-0479">Metal-binding</keyword>
<reference evidence="6 7" key="1">
    <citation type="journal article" date="2008" name="Science">
        <title>The Physcomitrella genome reveals evolutionary insights into the conquest of land by plants.</title>
        <authorList>
            <person name="Rensing S."/>
            <person name="Lang D."/>
            <person name="Zimmer A."/>
            <person name="Terry A."/>
            <person name="Salamov A."/>
            <person name="Shapiro H."/>
            <person name="Nishiyama T."/>
            <person name="Perroud P.-F."/>
            <person name="Lindquist E."/>
            <person name="Kamisugi Y."/>
            <person name="Tanahashi T."/>
            <person name="Sakakibara K."/>
            <person name="Fujita T."/>
            <person name="Oishi K."/>
            <person name="Shin-I T."/>
            <person name="Kuroki Y."/>
            <person name="Toyoda A."/>
            <person name="Suzuki Y."/>
            <person name="Hashimoto A."/>
            <person name="Yamaguchi K."/>
            <person name="Sugano A."/>
            <person name="Kohara Y."/>
            <person name="Fujiyama A."/>
            <person name="Anterola A."/>
            <person name="Aoki S."/>
            <person name="Ashton N."/>
            <person name="Barbazuk W.B."/>
            <person name="Barker E."/>
            <person name="Bennetzen J."/>
            <person name="Bezanilla M."/>
            <person name="Blankenship R."/>
            <person name="Cho S.H."/>
            <person name="Dutcher S."/>
            <person name="Estelle M."/>
            <person name="Fawcett J.A."/>
            <person name="Gundlach H."/>
            <person name="Hanada K."/>
            <person name="Heyl A."/>
            <person name="Hicks K.A."/>
            <person name="Hugh J."/>
            <person name="Lohr M."/>
            <person name="Mayer K."/>
            <person name="Melkozernov A."/>
            <person name="Murata T."/>
            <person name="Nelson D."/>
            <person name="Pils B."/>
            <person name="Prigge M."/>
            <person name="Reiss B."/>
            <person name="Renner T."/>
            <person name="Rombauts S."/>
            <person name="Rushton P."/>
            <person name="Sanderfoot A."/>
            <person name="Schween G."/>
            <person name="Shiu S.-H."/>
            <person name="Stueber K."/>
            <person name="Theodoulou F.L."/>
            <person name="Tu H."/>
            <person name="Van de Peer Y."/>
            <person name="Verrier P.J."/>
            <person name="Waters E."/>
            <person name="Wood A."/>
            <person name="Yang L."/>
            <person name="Cove D."/>
            <person name="Cuming A."/>
            <person name="Hasebe M."/>
            <person name="Lucas S."/>
            <person name="Mishler D.B."/>
            <person name="Reski R."/>
            <person name="Grigoriev I."/>
            <person name="Quatrano R.S."/>
            <person name="Boore J.L."/>
        </authorList>
    </citation>
    <scope>NUCLEOTIDE SEQUENCE [LARGE SCALE GENOMIC DNA]</scope>
    <source>
        <strain evidence="6 7">cv. Gransden 2004</strain>
    </source>
</reference>
<feature type="compositionally biased region" description="Polar residues" evidence="4">
    <location>
        <begin position="98"/>
        <end position="107"/>
    </location>
</feature>
<dbReference type="PANTHER" id="PTHR46214">
    <property type="entry name" value="ZINC FINGER, RING-CH-TYPE"/>
    <property type="match status" value="1"/>
</dbReference>
<dbReference type="AlphaFoldDB" id="A0A7I4EJ52"/>
<name>A0A7I4EJ52_PHYPA</name>
<dbReference type="Proteomes" id="UP000006727">
    <property type="component" value="Chromosome 8"/>
</dbReference>
<dbReference type="GO" id="GO:0008270">
    <property type="term" value="F:zinc ion binding"/>
    <property type="evidence" value="ECO:0007669"/>
    <property type="project" value="UniProtKB-KW"/>
</dbReference>